<evidence type="ECO:0000313" key="2">
    <source>
        <dbReference type="Proteomes" id="UP001244341"/>
    </source>
</evidence>
<dbReference type="Proteomes" id="UP001244341">
    <property type="component" value="Chromosome 6b"/>
</dbReference>
<protein>
    <submittedName>
        <fullName evidence="1">Uncharacterized protein</fullName>
    </submittedName>
</protein>
<dbReference type="EMBL" id="CP126213">
    <property type="protein sequence ID" value="WIA15049.1"/>
    <property type="molecule type" value="Genomic_DNA"/>
</dbReference>
<dbReference type="Gene3D" id="3.40.50.150">
    <property type="entry name" value="Vaccinia Virus protein VP39"/>
    <property type="match status" value="1"/>
</dbReference>
<sequence>MQQEYSVAGRVLRLVAPLDVDAVMDMCIEAGIDGDPYCPTVPERFDVVLACDVLYEDTAVEPVAAVVGRLLKPGSGSSLLLADPPNRTAANRQRFVELLSGGLAGGINLRLEESGIYQCDVSQLDPGMKAGVTTQSVGVQFMAFRAAVGNDTIGIKFY</sequence>
<reference evidence="1 2" key="1">
    <citation type="submission" date="2023-05" db="EMBL/GenBank/DDBJ databases">
        <title>A 100% complete, gapless, phased diploid assembly of the Scenedesmus obliquus UTEX 3031 genome.</title>
        <authorList>
            <person name="Biondi T.C."/>
            <person name="Hanschen E.R."/>
            <person name="Kwon T."/>
            <person name="Eng W."/>
            <person name="Kruse C.P.S."/>
            <person name="Koehler S.I."/>
            <person name="Kunde Y."/>
            <person name="Gleasner C.D."/>
            <person name="You Mak K.T."/>
            <person name="Polle J."/>
            <person name="Hovde B.T."/>
            <person name="Starkenburg S.R."/>
        </authorList>
    </citation>
    <scope>NUCLEOTIDE SEQUENCE [LARGE SCALE GENOMIC DNA]</scope>
    <source>
        <strain evidence="1 2">DOE0152z</strain>
    </source>
</reference>
<organism evidence="1 2">
    <name type="scientific">Tetradesmus obliquus</name>
    <name type="common">Green alga</name>
    <name type="synonym">Acutodesmus obliquus</name>
    <dbReference type="NCBI Taxonomy" id="3088"/>
    <lineage>
        <taxon>Eukaryota</taxon>
        <taxon>Viridiplantae</taxon>
        <taxon>Chlorophyta</taxon>
        <taxon>core chlorophytes</taxon>
        <taxon>Chlorophyceae</taxon>
        <taxon>CS clade</taxon>
        <taxon>Sphaeropleales</taxon>
        <taxon>Scenedesmaceae</taxon>
        <taxon>Tetradesmus</taxon>
    </lineage>
</organism>
<accession>A0ABY8U1R6</accession>
<dbReference type="InterPro" id="IPR029063">
    <property type="entry name" value="SAM-dependent_MTases_sf"/>
</dbReference>
<gene>
    <name evidence="1" type="ORF">OEZ85_001749</name>
</gene>
<evidence type="ECO:0000313" key="1">
    <source>
        <dbReference type="EMBL" id="WIA15049.1"/>
    </source>
</evidence>
<name>A0ABY8U1R6_TETOB</name>
<proteinExistence type="predicted"/>
<keyword evidence="2" id="KW-1185">Reference proteome</keyword>